<proteinExistence type="inferred from homology"/>
<protein>
    <submittedName>
        <fullName evidence="3">Protein FAM136A-like isoform X2</fullName>
    </submittedName>
</protein>
<evidence type="ECO:0000313" key="2">
    <source>
        <dbReference type="Proteomes" id="UP000515121"/>
    </source>
</evidence>
<name>A0A6P6A9G3_DURZI</name>
<dbReference type="GeneID" id="111307679"/>
<organism evidence="2 3">
    <name type="scientific">Durio zibethinus</name>
    <name type="common">Durian</name>
    <dbReference type="NCBI Taxonomy" id="66656"/>
    <lineage>
        <taxon>Eukaryota</taxon>
        <taxon>Viridiplantae</taxon>
        <taxon>Streptophyta</taxon>
        <taxon>Embryophyta</taxon>
        <taxon>Tracheophyta</taxon>
        <taxon>Spermatophyta</taxon>
        <taxon>Magnoliopsida</taxon>
        <taxon>eudicotyledons</taxon>
        <taxon>Gunneridae</taxon>
        <taxon>Pentapetalae</taxon>
        <taxon>rosids</taxon>
        <taxon>malvids</taxon>
        <taxon>Malvales</taxon>
        <taxon>Malvaceae</taxon>
        <taxon>Helicteroideae</taxon>
        <taxon>Durio</taxon>
    </lineage>
</organism>
<evidence type="ECO:0000313" key="3">
    <source>
        <dbReference type="RefSeq" id="XP_022761508.1"/>
    </source>
</evidence>
<accession>A0A6P6A9G3</accession>
<keyword evidence="2" id="KW-1185">Reference proteome</keyword>
<dbReference type="GO" id="GO:0005737">
    <property type="term" value="C:cytoplasm"/>
    <property type="evidence" value="ECO:0007669"/>
    <property type="project" value="TreeGrafter"/>
</dbReference>
<dbReference type="AlphaFoldDB" id="A0A6P6A9G3"/>
<comment type="similarity">
    <text evidence="1">Belongs to the FAM136 family.</text>
</comment>
<reference evidence="3" key="1">
    <citation type="submission" date="2025-08" db="UniProtKB">
        <authorList>
            <consortium name="RefSeq"/>
        </authorList>
    </citation>
    <scope>IDENTIFICATION</scope>
    <source>
        <tissue evidence="3">Fruit stalk</tissue>
    </source>
</reference>
<dbReference type="InterPro" id="IPR008560">
    <property type="entry name" value="DUF842_euk"/>
</dbReference>
<sequence length="149" mass="17254">MDHVAAVEQQFVSERKWRKLNEVNMATQAQLGPVQDHINFTLQKAYFKCAYECFDRSRKQEEISNCVEHCSVPLVNAQQHFENEMAKFQERLNRSLMVCQNKFESAKFQQDKTDAINELESCVDQSIEDNIKTLPHLVGRLKASFNIGA</sequence>
<dbReference type="Proteomes" id="UP000515121">
    <property type="component" value="Unplaced"/>
</dbReference>
<dbReference type="Pfam" id="PF05811">
    <property type="entry name" value="DUF842"/>
    <property type="match status" value="1"/>
</dbReference>
<evidence type="ECO:0000256" key="1">
    <source>
        <dbReference type="ARBA" id="ARBA00009952"/>
    </source>
</evidence>
<dbReference type="RefSeq" id="XP_022761508.1">
    <property type="nucleotide sequence ID" value="XM_022905773.1"/>
</dbReference>
<dbReference type="PANTHER" id="PTHR21096">
    <property type="entry name" value="PROTEIN FAM136A"/>
    <property type="match status" value="1"/>
</dbReference>
<dbReference type="PANTHER" id="PTHR21096:SF0">
    <property type="entry name" value="PROTEIN FAM136A"/>
    <property type="match status" value="1"/>
</dbReference>
<gene>
    <name evidence="3" type="primary">LOC111307679</name>
</gene>